<dbReference type="OrthoDB" id="2111223at2"/>
<protein>
    <submittedName>
        <fullName evidence="1">Uncharacterized protein</fullName>
    </submittedName>
</protein>
<dbReference type="RefSeq" id="WP_131848451.1">
    <property type="nucleotide sequence ID" value="NZ_SLXV01000011.1"/>
</dbReference>
<comment type="caution">
    <text evidence="1">The sequence shown here is derived from an EMBL/GenBank/DDBJ whole genome shotgun (WGS) entry which is preliminary data.</text>
</comment>
<sequence>MGYIYLQKPHNCLKFLRAREDDLISYEGNGEYQIPFLQDEFVLDKLLTLQQSSKIYSHAYRDGEFLHEYQNDLDSEGYVTGIEISLRKECFLTLLQGNSFRCYSFTWNENPMRLFTFEEESIVFNSRNILYPLHWDYDSFLIVDIDPVSKIGHIRGLLTSNEERYPSLYLLQPLFFLK</sequence>
<evidence type="ECO:0000313" key="1">
    <source>
        <dbReference type="EMBL" id="TCP69252.1"/>
    </source>
</evidence>
<organism evidence="1 2">
    <name type="scientific">Baia soyae</name>
    <dbReference type="NCBI Taxonomy" id="1544746"/>
    <lineage>
        <taxon>Bacteria</taxon>
        <taxon>Bacillati</taxon>
        <taxon>Bacillota</taxon>
        <taxon>Bacilli</taxon>
        <taxon>Bacillales</taxon>
        <taxon>Thermoactinomycetaceae</taxon>
        <taxon>Baia</taxon>
    </lineage>
</organism>
<dbReference type="AlphaFoldDB" id="A0A4R2S1Y9"/>
<accession>A0A4R2S1Y9</accession>
<gene>
    <name evidence="1" type="ORF">EDD57_11149</name>
</gene>
<dbReference type="Proteomes" id="UP000294746">
    <property type="component" value="Unassembled WGS sequence"/>
</dbReference>
<proteinExistence type="predicted"/>
<evidence type="ECO:0000313" key="2">
    <source>
        <dbReference type="Proteomes" id="UP000294746"/>
    </source>
</evidence>
<dbReference type="EMBL" id="SLXV01000011">
    <property type="protein sequence ID" value="TCP69252.1"/>
    <property type="molecule type" value="Genomic_DNA"/>
</dbReference>
<keyword evidence="2" id="KW-1185">Reference proteome</keyword>
<name>A0A4R2S1Y9_9BACL</name>
<reference evidence="1 2" key="1">
    <citation type="submission" date="2019-03" db="EMBL/GenBank/DDBJ databases">
        <title>Genomic Encyclopedia of Type Strains, Phase IV (KMG-IV): sequencing the most valuable type-strain genomes for metagenomic binning, comparative biology and taxonomic classification.</title>
        <authorList>
            <person name="Goeker M."/>
        </authorList>
    </citation>
    <scope>NUCLEOTIDE SEQUENCE [LARGE SCALE GENOMIC DNA]</scope>
    <source>
        <strain evidence="1 2">DSM 46831</strain>
    </source>
</reference>